<keyword evidence="5" id="KW-1185">Reference proteome</keyword>
<feature type="compositionally biased region" description="Low complexity" evidence="1">
    <location>
        <begin position="13"/>
        <end position="22"/>
    </location>
</feature>
<evidence type="ECO:0000259" key="3">
    <source>
        <dbReference type="Pfam" id="PF20237"/>
    </source>
</evidence>
<feature type="transmembrane region" description="Helical" evidence="2">
    <location>
        <begin position="255"/>
        <end position="273"/>
    </location>
</feature>
<comment type="caution">
    <text evidence="4">The sequence shown here is derived from an EMBL/GenBank/DDBJ whole genome shotgun (WGS) entry which is preliminary data.</text>
</comment>
<feature type="region of interest" description="Disordered" evidence="1">
    <location>
        <begin position="1"/>
        <end position="33"/>
    </location>
</feature>
<evidence type="ECO:0000256" key="1">
    <source>
        <dbReference type="SAM" id="MobiDB-lite"/>
    </source>
</evidence>
<feature type="transmembrane region" description="Helical" evidence="2">
    <location>
        <begin position="224"/>
        <end position="249"/>
    </location>
</feature>
<feature type="transmembrane region" description="Helical" evidence="2">
    <location>
        <begin position="280"/>
        <end position="297"/>
    </location>
</feature>
<feature type="domain" description="DUF6594" evidence="3">
    <location>
        <begin position="43"/>
        <end position="292"/>
    </location>
</feature>
<protein>
    <recommendedName>
        <fullName evidence="3">DUF6594 domain-containing protein</fullName>
    </recommendedName>
</protein>
<dbReference type="InterPro" id="IPR046529">
    <property type="entry name" value="DUF6594"/>
</dbReference>
<organism evidence="4 5">
    <name type="scientific">Zalerion maritima</name>
    <dbReference type="NCBI Taxonomy" id="339359"/>
    <lineage>
        <taxon>Eukaryota</taxon>
        <taxon>Fungi</taxon>
        <taxon>Dikarya</taxon>
        <taxon>Ascomycota</taxon>
        <taxon>Pezizomycotina</taxon>
        <taxon>Sordariomycetes</taxon>
        <taxon>Lulworthiomycetidae</taxon>
        <taxon>Lulworthiales</taxon>
        <taxon>Lulworthiaceae</taxon>
        <taxon>Zalerion</taxon>
    </lineage>
</organism>
<accession>A0AAD5RQW8</accession>
<name>A0AAD5RQW8_9PEZI</name>
<evidence type="ECO:0000313" key="5">
    <source>
        <dbReference type="Proteomes" id="UP001201980"/>
    </source>
</evidence>
<evidence type="ECO:0000256" key="2">
    <source>
        <dbReference type="SAM" id="Phobius"/>
    </source>
</evidence>
<keyword evidence="2" id="KW-0812">Transmembrane</keyword>
<gene>
    <name evidence="4" type="ORF">MKZ38_000967</name>
</gene>
<dbReference type="PANTHER" id="PTHR34502:SF4">
    <property type="entry name" value="DUF6594 DOMAIN-CONTAINING PROTEIN"/>
    <property type="match status" value="1"/>
</dbReference>
<dbReference type="Proteomes" id="UP001201980">
    <property type="component" value="Unassembled WGS sequence"/>
</dbReference>
<evidence type="ECO:0000313" key="4">
    <source>
        <dbReference type="EMBL" id="KAJ2902169.1"/>
    </source>
</evidence>
<keyword evidence="2" id="KW-1133">Transmembrane helix</keyword>
<keyword evidence="2" id="KW-0472">Membrane</keyword>
<dbReference type="EMBL" id="JAKWBI020000122">
    <property type="protein sequence ID" value="KAJ2902169.1"/>
    <property type="molecule type" value="Genomic_DNA"/>
</dbReference>
<proteinExistence type="predicted"/>
<reference evidence="4" key="1">
    <citation type="submission" date="2022-07" db="EMBL/GenBank/DDBJ databases">
        <title>Draft genome sequence of Zalerion maritima ATCC 34329, a (micro)plastics degrading marine fungus.</title>
        <authorList>
            <person name="Paco A."/>
            <person name="Goncalves M.F.M."/>
            <person name="Rocha-Santos T.A.P."/>
            <person name="Alves A."/>
        </authorList>
    </citation>
    <scope>NUCLEOTIDE SEQUENCE</scope>
    <source>
        <strain evidence="4">ATCC 34329</strain>
    </source>
</reference>
<feature type="compositionally biased region" description="Polar residues" evidence="1">
    <location>
        <begin position="1"/>
        <end position="10"/>
    </location>
</feature>
<sequence>MPSRTHSGMSHTPAAVAQAQPAPAQPPISLRERQRKPWKYEGYPAFSRWMASSDDFLVLRRFGHLNTRAILLMQDRIARKEEELEKLDTEAQYGPDAAGDSSTFRHEPIQEREEILDELIGMLRNYNDFITSYSSLRYKKARPKQAQNVRNWFFNHTLAISPVEQNFIEKEGDLFTLVNWERRSYLKEKLENIKPLGNLFRKQHREDRQFSPYTTYQSDTMLEFVANALVILVGLAMLLGPLWILQFVGDNVRRLAIITGFVVLFALTLFAATQAKPFETVAATAAYSAVLMVFLQIDPA</sequence>
<dbReference type="Pfam" id="PF20237">
    <property type="entry name" value="DUF6594"/>
    <property type="match status" value="1"/>
</dbReference>
<dbReference type="PANTHER" id="PTHR34502">
    <property type="entry name" value="DUF6594 DOMAIN-CONTAINING PROTEIN-RELATED"/>
    <property type="match status" value="1"/>
</dbReference>
<dbReference type="AlphaFoldDB" id="A0AAD5RQW8"/>